<gene>
    <name evidence="4" type="ORF">EDD32_2280</name>
</gene>
<dbReference type="InterPro" id="IPR008254">
    <property type="entry name" value="Flavodoxin/NO_synth"/>
</dbReference>
<organism evidence="4 5">
    <name type="scientific">Georgenia muralis</name>
    <dbReference type="NCBI Taxonomy" id="154117"/>
    <lineage>
        <taxon>Bacteria</taxon>
        <taxon>Bacillati</taxon>
        <taxon>Actinomycetota</taxon>
        <taxon>Actinomycetes</taxon>
        <taxon>Micrococcales</taxon>
        <taxon>Bogoriellaceae</taxon>
        <taxon>Georgenia</taxon>
    </lineage>
</organism>
<dbReference type="Proteomes" id="UP000280726">
    <property type="component" value="Unassembled WGS sequence"/>
</dbReference>
<feature type="region of interest" description="Disordered" evidence="1">
    <location>
        <begin position="196"/>
        <end position="239"/>
    </location>
</feature>
<keyword evidence="5" id="KW-1185">Reference proteome</keyword>
<feature type="domain" description="Flavodoxin-like" evidence="3">
    <location>
        <begin position="80"/>
        <end position="187"/>
    </location>
</feature>
<evidence type="ECO:0000256" key="1">
    <source>
        <dbReference type="SAM" id="MobiDB-lite"/>
    </source>
</evidence>
<dbReference type="InterPro" id="IPR006311">
    <property type="entry name" value="TAT_signal"/>
</dbReference>
<comment type="caution">
    <text evidence="4">The sequence shown here is derived from an EMBL/GenBank/DDBJ whole genome shotgun (WGS) entry which is preliminary data.</text>
</comment>
<reference evidence="4 5" key="1">
    <citation type="submission" date="2018-11" db="EMBL/GenBank/DDBJ databases">
        <title>Sequencing the genomes of 1000 actinobacteria strains.</title>
        <authorList>
            <person name="Klenk H.-P."/>
        </authorList>
    </citation>
    <scope>NUCLEOTIDE SEQUENCE [LARGE SCALE GENOMIC DNA]</scope>
    <source>
        <strain evidence="4 5">DSM 14418</strain>
    </source>
</reference>
<dbReference type="PANTHER" id="PTHR39201">
    <property type="entry name" value="EXPORTED PROTEIN-RELATED"/>
    <property type="match status" value="1"/>
</dbReference>
<dbReference type="Pfam" id="PF12682">
    <property type="entry name" value="Flavodoxin_4"/>
    <property type="match status" value="1"/>
</dbReference>
<dbReference type="EMBL" id="RKRA01000001">
    <property type="protein sequence ID" value="RPF27782.1"/>
    <property type="molecule type" value="Genomic_DNA"/>
</dbReference>
<accession>A0A3N4ZQF9</accession>
<dbReference type="InterPro" id="IPR029039">
    <property type="entry name" value="Flavoprotein-like_sf"/>
</dbReference>
<dbReference type="GO" id="GO:0010181">
    <property type="term" value="F:FMN binding"/>
    <property type="evidence" value="ECO:0007669"/>
    <property type="project" value="InterPro"/>
</dbReference>
<feature type="compositionally biased region" description="Basic and acidic residues" evidence="1">
    <location>
        <begin position="222"/>
        <end position="231"/>
    </location>
</feature>
<evidence type="ECO:0000313" key="4">
    <source>
        <dbReference type="EMBL" id="RPF27782.1"/>
    </source>
</evidence>
<feature type="chain" id="PRO_5038982015" evidence="2">
    <location>
        <begin position="29"/>
        <end position="239"/>
    </location>
</feature>
<name>A0A3N4ZQF9_9MICO</name>
<dbReference type="PROSITE" id="PS51318">
    <property type="entry name" value="TAT"/>
    <property type="match status" value="1"/>
</dbReference>
<evidence type="ECO:0000256" key="2">
    <source>
        <dbReference type="SAM" id="SignalP"/>
    </source>
</evidence>
<dbReference type="Gene3D" id="3.40.50.360">
    <property type="match status" value="1"/>
</dbReference>
<evidence type="ECO:0000259" key="3">
    <source>
        <dbReference type="Pfam" id="PF12682"/>
    </source>
</evidence>
<sequence length="239" mass="25761">MTAPSPSRRTFLHAVLAGSGGATLLAVAGCASPDPAQGPTQSQKPTPMTPTPSGTGTLLVYFSRPGENYWYGERKDLEVGNTEVLATMIADRIECDIYRIEAVEPYSTDYDDTVARNVREQDQDARPAIASPLTDVSGYDILASPIWNVRPPMIMSTFVESVPLDDKRVLPVTTHAMSGLGRAAEVYTELAADATIGGSPCEARKSPTTAPTSTDGCARSRQWRDRPDSPHWVRRPAPA</sequence>
<feature type="region of interest" description="Disordered" evidence="1">
    <location>
        <begin position="32"/>
        <end position="56"/>
    </location>
</feature>
<dbReference type="SUPFAM" id="SSF52218">
    <property type="entry name" value="Flavoproteins"/>
    <property type="match status" value="1"/>
</dbReference>
<evidence type="ECO:0000313" key="5">
    <source>
        <dbReference type="Proteomes" id="UP000280726"/>
    </source>
</evidence>
<dbReference type="AlphaFoldDB" id="A0A3N4ZQF9"/>
<feature type="compositionally biased region" description="Polar residues" evidence="1">
    <location>
        <begin position="206"/>
        <end position="215"/>
    </location>
</feature>
<feature type="signal peptide" evidence="2">
    <location>
        <begin position="1"/>
        <end position="28"/>
    </location>
</feature>
<proteinExistence type="predicted"/>
<dbReference type="PANTHER" id="PTHR39201:SF1">
    <property type="entry name" value="FLAVODOXIN-LIKE DOMAIN-CONTAINING PROTEIN"/>
    <property type="match status" value="1"/>
</dbReference>
<protein>
    <submittedName>
        <fullName evidence="4">Flavodoxin-like protein</fullName>
    </submittedName>
</protein>
<keyword evidence="2" id="KW-0732">Signal</keyword>